<organism evidence="3 4">
    <name type="scientific">Cordyceps militaris (strain CM01)</name>
    <name type="common">Caterpillar fungus</name>
    <dbReference type="NCBI Taxonomy" id="983644"/>
    <lineage>
        <taxon>Eukaryota</taxon>
        <taxon>Fungi</taxon>
        <taxon>Dikarya</taxon>
        <taxon>Ascomycota</taxon>
        <taxon>Pezizomycotina</taxon>
        <taxon>Sordariomycetes</taxon>
        <taxon>Hypocreomycetidae</taxon>
        <taxon>Hypocreales</taxon>
        <taxon>Cordycipitaceae</taxon>
        <taxon>Cordyceps</taxon>
    </lineage>
</organism>
<dbReference type="HOGENOM" id="CLU_1266832_0_0_1"/>
<name>G3JLS2_CORMM</name>
<sequence length="218" mass="22357">MGLATKGIGQRLTGPRVVAGKAIRVHISKVAGQGRVTIDVAAGVMLRRRPIQRLCCGGLGKLMYLLIALFFVIKVSIVNIVGIVIIVVLASILSTFNPVLNFDASKAGAAASTCAGTAIFGGAGEDVSNSRADQPVAGLDATGACACACDCVFACACNAFADLDAIRSVAVDNGTEIARLRDDGGVSGRGSRPGSGGEAASEREQRELNGEHCIQLKR</sequence>
<evidence type="ECO:0000256" key="1">
    <source>
        <dbReference type="SAM" id="MobiDB-lite"/>
    </source>
</evidence>
<dbReference type="Proteomes" id="UP000001610">
    <property type="component" value="Unassembled WGS sequence"/>
</dbReference>
<dbReference type="RefSeq" id="XP_006672267.1">
    <property type="nucleotide sequence ID" value="XM_006672204.1"/>
</dbReference>
<feature type="transmembrane region" description="Helical" evidence="2">
    <location>
        <begin position="54"/>
        <end position="73"/>
    </location>
</feature>
<accession>G3JLS2</accession>
<keyword evidence="2" id="KW-1133">Transmembrane helix</keyword>
<keyword evidence="2" id="KW-0812">Transmembrane</keyword>
<gene>
    <name evidence="3" type="ORF">CCM_07066</name>
</gene>
<dbReference type="KEGG" id="cmt:CCM_07066"/>
<evidence type="ECO:0000313" key="3">
    <source>
        <dbReference type="EMBL" id="EGX90646.1"/>
    </source>
</evidence>
<evidence type="ECO:0000313" key="4">
    <source>
        <dbReference type="Proteomes" id="UP000001610"/>
    </source>
</evidence>
<dbReference type="GeneID" id="18169077"/>
<dbReference type="AlphaFoldDB" id="G3JLS2"/>
<protein>
    <submittedName>
        <fullName evidence="3">Uncharacterized protein</fullName>
    </submittedName>
</protein>
<dbReference type="EMBL" id="JH126403">
    <property type="protein sequence ID" value="EGX90646.1"/>
    <property type="molecule type" value="Genomic_DNA"/>
</dbReference>
<keyword evidence="2" id="KW-0472">Membrane</keyword>
<keyword evidence="4" id="KW-1185">Reference proteome</keyword>
<feature type="compositionally biased region" description="Basic and acidic residues" evidence="1">
    <location>
        <begin position="200"/>
        <end position="210"/>
    </location>
</feature>
<evidence type="ECO:0000256" key="2">
    <source>
        <dbReference type="SAM" id="Phobius"/>
    </source>
</evidence>
<proteinExistence type="predicted"/>
<feature type="compositionally biased region" description="Gly residues" evidence="1">
    <location>
        <begin position="185"/>
        <end position="197"/>
    </location>
</feature>
<reference evidence="3 4" key="1">
    <citation type="journal article" date="2011" name="Genome Biol.">
        <title>Genome sequence of the insect pathogenic fungus Cordyceps militaris, a valued traditional Chinese medicine.</title>
        <authorList>
            <person name="Zheng P."/>
            <person name="Xia Y."/>
            <person name="Xiao G."/>
            <person name="Xiong C."/>
            <person name="Hu X."/>
            <person name="Zhang S."/>
            <person name="Zheng H."/>
            <person name="Huang Y."/>
            <person name="Zhou Y."/>
            <person name="Wang S."/>
            <person name="Zhao G.P."/>
            <person name="Liu X."/>
            <person name="St Leger R.J."/>
            <person name="Wang C."/>
        </authorList>
    </citation>
    <scope>NUCLEOTIDE SEQUENCE [LARGE SCALE GENOMIC DNA]</scope>
    <source>
        <strain evidence="3 4">CM01</strain>
    </source>
</reference>
<dbReference type="VEuPathDB" id="FungiDB:CCM_07066"/>
<feature type="region of interest" description="Disordered" evidence="1">
    <location>
        <begin position="182"/>
        <end position="218"/>
    </location>
</feature>
<dbReference type="InParanoid" id="G3JLS2"/>
<feature type="transmembrane region" description="Helical" evidence="2">
    <location>
        <begin position="79"/>
        <end position="100"/>
    </location>
</feature>